<keyword evidence="1" id="KW-0812">Transmembrane</keyword>
<name>A0AAV5LZ92_9ROSI</name>
<evidence type="ECO:0000313" key="4">
    <source>
        <dbReference type="Proteomes" id="UP001054252"/>
    </source>
</evidence>
<keyword evidence="4" id="KW-1185">Reference proteome</keyword>
<dbReference type="PANTHER" id="PTHR38389">
    <property type="entry name" value="DNA-DIRECTED RNA POLYMERASE SUBUNIT BETA"/>
    <property type="match status" value="1"/>
</dbReference>
<protein>
    <recommendedName>
        <fullName evidence="2">DUF7887 domain-containing protein</fullName>
    </recommendedName>
</protein>
<sequence length="119" mass="13333">MSVIQKSFIFKAPASYFLERENGRKAFYVMAKKRDFSENLSSQQQQPKPIFPLRVSNTILARSAVAVFGLGFIDAGYSGDWTRIGVISKDAEDLLKVAAFVVVPLCIFLIFSFSKEPET</sequence>
<evidence type="ECO:0000259" key="2">
    <source>
        <dbReference type="Pfam" id="PF25397"/>
    </source>
</evidence>
<dbReference type="Pfam" id="PF25397">
    <property type="entry name" value="DUF7887"/>
    <property type="match status" value="1"/>
</dbReference>
<dbReference type="AlphaFoldDB" id="A0AAV5LZ92"/>
<feature type="transmembrane region" description="Helical" evidence="1">
    <location>
        <begin position="97"/>
        <end position="114"/>
    </location>
</feature>
<gene>
    <name evidence="3" type="ORF">SLEP1_g49555</name>
</gene>
<comment type="caution">
    <text evidence="3">The sequence shown here is derived from an EMBL/GenBank/DDBJ whole genome shotgun (WGS) entry which is preliminary data.</text>
</comment>
<dbReference type="InterPro" id="IPR057209">
    <property type="entry name" value="DUF7887"/>
</dbReference>
<dbReference type="Proteomes" id="UP001054252">
    <property type="component" value="Unassembled WGS sequence"/>
</dbReference>
<feature type="domain" description="DUF7887" evidence="2">
    <location>
        <begin position="55"/>
        <end position="116"/>
    </location>
</feature>
<feature type="transmembrane region" description="Helical" evidence="1">
    <location>
        <begin position="59"/>
        <end position="77"/>
    </location>
</feature>
<dbReference type="PANTHER" id="PTHR38389:SF1">
    <property type="entry name" value="DNA-DIRECTED RNA POLYMERASE SUBUNIT BETA"/>
    <property type="match status" value="1"/>
</dbReference>
<organism evidence="3 4">
    <name type="scientific">Rubroshorea leprosula</name>
    <dbReference type="NCBI Taxonomy" id="152421"/>
    <lineage>
        <taxon>Eukaryota</taxon>
        <taxon>Viridiplantae</taxon>
        <taxon>Streptophyta</taxon>
        <taxon>Embryophyta</taxon>
        <taxon>Tracheophyta</taxon>
        <taxon>Spermatophyta</taxon>
        <taxon>Magnoliopsida</taxon>
        <taxon>eudicotyledons</taxon>
        <taxon>Gunneridae</taxon>
        <taxon>Pentapetalae</taxon>
        <taxon>rosids</taxon>
        <taxon>malvids</taxon>
        <taxon>Malvales</taxon>
        <taxon>Dipterocarpaceae</taxon>
        <taxon>Rubroshorea</taxon>
    </lineage>
</organism>
<evidence type="ECO:0000256" key="1">
    <source>
        <dbReference type="SAM" id="Phobius"/>
    </source>
</evidence>
<dbReference type="EMBL" id="BPVZ01000155">
    <property type="protein sequence ID" value="GKV42114.1"/>
    <property type="molecule type" value="Genomic_DNA"/>
</dbReference>
<accession>A0AAV5LZ92</accession>
<keyword evidence="1" id="KW-1133">Transmembrane helix</keyword>
<proteinExistence type="predicted"/>
<reference evidence="3 4" key="1">
    <citation type="journal article" date="2021" name="Commun. Biol.">
        <title>The genome of Shorea leprosula (Dipterocarpaceae) highlights the ecological relevance of drought in aseasonal tropical rainforests.</title>
        <authorList>
            <person name="Ng K.K.S."/>
            <person name="Kobayashi M.J."/>
            <person name="Fawcett J.A."/>
            <person name="Hatakeyama M."/>
            <person name="Paape T."/>
            <person name="Ng C.H."/>
            <person name="Ang C.C."/>
            <person name="Tnah L.H."/>
            <person name="Lee C.T."/>
            <person name="Nishiyama T."/>
            <person name="Sese J."/>
            <person name="O'Brien M.J."/>
            <person name="Copetti D."/>
            <person name="Mohd Noor M.I."/>
            <person name="Ong R.C."/>
            <person name="Putra M."/>
            <person name="Sireger I.Z."/>
            <person name="Indrioko S."/>
            <person name="Kosugi Y."/>
            <person name="Izuno A."/>
            <person name="Isagi Y."/>
            <person name="Lee S.L."/>
            <person name="Shimizu K.K."/>
        </authorList>
    </citation>
    <scope>NUCLEOTIDE SEQUENCE [LARGE SCALE GENOMIC DNA]</scope>
    <source>
        <strain evidence="3">214</strain>
    </source>
</reference>
<keyword evidence="1" id="KW-0472">Membrane</keyword>
<evidence type="ECO:0000313" key="3">
    <source>
        <dbReference type="EMBL" id="GKV42114.1"/>
    </source>
</evidence>